<reference evidence="1 2" key="1">
    <citation type="journal article" date="2019" name="Nat. Ecol. Evol.">
        <title>Megaphylogeny resolves global patterns of mushroom evolution.</title>
        <authorList>
            <person name="Varga T."/>
            <person name="Krizsan K."/>
            <person name="Foldi C."/>
            <person name="Dima B."/>
            <person name="Sanchez-Garcia M."/>
            <person name="Sanchez-Ramirez S."/>
            <person name="Szollosi G.J."/>
            <person name="Szarkandi J.G."/>
            <person name="Papp V."/>
            <person name="Albert L."/>
            <person name="Andreopoulos W."/>
            <person name="Angelini C."/>
            <person name="Antonin V."/>
            <person name="Barry K.W."/>
            <person name="Bougher N.L."/>
            <person name="Buchanan P."/>
            <person name="Buyck B."/>
            <person name="Bense V."/>
            <person name="Catcheside P."/>
            <person name="Chovatia M."/>
            <person name="Cooper J."/>
            <person name="Damon W."/>
            <person name="Desjardin D."/>
            <person name="Finy P."/>
            <person name="Geml J."/>
            <person name="Haridas S."/>
            <person name="Hughes K."/>
            <person name="Justo A."/>
            <person name="Karasinski D."/>
            <person name="Kautmanova I."/>
            <person name="Kiss B."/>
            <person name="Kocsube S."/>
            <person name="Kotiranta H."/>
            <person name="LaButti K.M."/>
            <person name="Lechner B.E."/>
            <person name="Liimatainen K."/>
            <person name="Lipzen A."/>
            <person name="Lukacs Z."/>
            <person name="Mihaltcheva S."/>
            <person name="Morgado L.N."/>
            <person name="Niskanen T."/>
            <person name="Noordeloos M.E."/>
            <person name="Ohm R.A."/>
            <person name="Ortiz-Santana B."/>
            <person name="Ovrebo C."/>
            <person name="Racz N."/>
            <person name="Riley R."/>
            <person name="Savchenko A."/>
            <person name="Shiryaev A."/>
            <person name="Soop K."/>
            <person name="Spirin V."/>
            <person name="Szebenyi C."/>
            <person name="Tomsovsky M."/>
            <person name="Tulloss R.E."/>
            <person name="Uehling J."/>
            <person name="Grigoriev I.V."/>
            <person name="Vagvolgyi C."/>
            <person name="Papp T."/>
            <person name="Martin F.M."/>
            <person name="Miettinen O."/>
            <person name="Hibbett D.S."/>
            <person name="Nagy L.G."/>
        </authorList>
    </citation>
    <scope>NUCLEOTIDE SEQUENCE [LARGE SCALE GENOMIC DNA]</scope>
    <source>
        <strain evidence="1 2">CBS 166.37</strain>
    </source>
</reference>
<name>A0A5C3MHY6_9AGAR</name>
<organism evidence="1 2">
    <name type="scientific">Crucibulum laeve</name>
    <dbReference type="NCBI Taxonomy" id="68775"/>
    <lineage>
        <taxon>Eukaryota</taxon>
        <taxon>Fungi</taxon>
        <taxon>Dikarya</taxon>
        <taxon>Basidiomycota</taxon>
        <taxon>Agaricomycotina</taxon>
        <taxon>Agaricomycetes</taxon>
        <taxon>Agaricomycetidae</taxon>
        <taxon>Agaricales</taxon>
        <taxon>Agaricineae</taxon>
        <taxon>Nidulariaceae</taxon>
        <taxon>Crucibulum</taxon>
    </lineage>
</organism>
<dbReference type="Proteomes" id="UP000308652">
    <property type="component" value="Unassembled WGS sequence"/>
</dbReference>
<keyword evidence="2" id="KW-1185">Reference proteome</keyword>
<protein>
    <submittedName>
        <fullName evidence="1">Uncharacterized protein</fullName>
    </submittedName>
</protein>
<evidence type="ECO:0000313" key="1">
    <source>
        <dbReference type="EMBL" id="TFK45002.1"/>
    </source>
</evidence>
<dbReference type="AlphaFoldDB" id="A0A5C3MHY6"/>
<sequence>MQPSIGSFILPAVVKEPLESPRSTTDIGAYSTLITQLVPFIFDHLFDHPCR</sequence>
<evidence type="ECO:0000313" key="2">
    <source>
        <dbReference type="Proteomes" id="UP000308652"/>
    </source>
</evidence>
<proteinExistence type="predicted"/>
<accession>A0A5C3MHY6</accession>
<dbReference type="EMBL" id="ML213590">
    <property type="protein sequence ID" value="TFK45002.1"/>
    <property type="molecule type" value="Genomic_DNA"/>
</dbReference>
<gene>
    <name evidence="1" type="ORF">BDQ12DRAFT_673935</name>
</gene>